<feature type="region of interest" description="Disordered" evidence="1">
    <location>
        <begin position="22"/>
        <end position="43"/>
    </location>
</feature>
<name>A0ABW6S734_9NOCA</name>
<dbReference type="Proteomes" id="UP001601992">
    <property type="component" value="Unassembled WGS sequence"/>
</dbReference>
<evidence type="ECO:0000313" key="2">
    <source>
        <dbReference type="EMBL" id="MFF3572102.1"/>
    </source>
</evidence>
<comment type="caution">
    <text evidence="2">The sequence shown here is derived from an EMBL/GenBank/DDBJ whole genome shotgun (WGS) entry which is preliminary data.</text>
</comment>
<proteinExistence type="predicted"/>
<reference evidence="2 3" key="1">
    <citation type="submission" date="2024-10" db="EMBL/GenBank/DDBJ databases">
        <title>The Natural Products Discovery Center: Release of the First 8490 Sequenced Strains for Exploring Actinobacteria Biosynthetic Diversity.</title>
        <authorList>
            <person name="Kalkreuter E."/>
            <person name="Kautsar S.A."/>
            <person name="Yang D."/>
            <person name="Bader C.D."/>
            <person name="Teijaro C.N."/>
            <person name="Fluegel L."/>
            <person name="Davis C.M."/>
            <person name="Simpson J.R."/>
            <person name="Lauterbach L."/>
            <person name="Steele A.D."/>
            <person name="Gui C."/>
            <person name="Meng S."/>
            <person name="Li G."/>
            <person name="Viehrig K."/>
            <person name="Ye F."/>
            <person name="Su P."/>
            <person name="Kiefer A.F."/>
            <person name="Nichols A."/>
            <person name="Cepeda A.J."/>
            <person name="Yan W."/>
            <person name="Fan B."/>
            <person name="Jiang Y."/>
            <person name="Adhikari A."/>
            <person name="Zheng C.-J."/>
            <person name="Schuster L."/>
            <person name="Cowan T.M."/>
            <person name="Smanski M.J."/>
            <person name="Chevrette M.G."/>
            <person name="De Carvalho L.P.S."/>
            <person name="Shen B."/>
        </authorList>
    </citation>
    <scope>NUCLEOTIDE SEQUENCE [LARGE SCALE GENOMIC DNA]</scope>
    <source>
        <strain evidence="2 3">NPDC002593</strain>
    </source>
</reference>
<organism evidence="2 3">
    <name type="scientific">Nocardia jiangxiensis</name>
    <dbReference type="NCBI Taxonomy" id="282685"/>
    <lineage>
        <taxon>Bacteria</taxon>
        <taxon>Bacillati</taxon>
        <taxon>Actinomycetota</taxon>
        <taxon>Actinomycetes</taxon>
        <taxon>Mycobacteriales</taxon>
        <taxon>Nocardiaceae</taxon>
        <taxon>Nocardia</taxon>
    </lineage>
</organism>
<evidence type="ECO:0000313" key="3">
    <source>
        <dbReference type="Proteomes" id="UP001601992"/>
    </source>
</evidence>
<dbReference type="EMBL" id="JBIAQY010000012">
    <property type="protein sequence ID" value="MFF3572102.1"/>
    <property type="molecule type" value="Genomic_DNA"/>
</dbReference>
<gene>
    <name evidence="2" type="ORF">ACFYXQ_30415</name>
</gene>
<dbReference type="RefSeq" id="WP_387405785.1">
    <property type="nucleotide sequence ID" value="NZ_JBIAQY010000012.1"/>
</dbReference>
<accession>A0ABW6S734</accession>
<sequence>MSDVFDRLAPGRMTDEDELLRECGRGDSGAFGGGVERGGQTVR</sequence>
<evidence type="ECO:0000256" key="1">
    <source>
        <dbReference type="SAM" id="MobiDB-lite"/>
    </source>
</evidence>
<feature type="compositionally biased region" description="Gly residues" evidence="1">
    <location>
        <begin position="26"/>
        <end position="37"/>
    </location>
</feature>
<protein>
    <submittedName>
        <fullName evidence="2">Uncharacterized protein</fullName>
    </submittedName>
</protein>
<keyword evidence="3" id="KW-1185">Reference proteome</keyword>